<keyword evidence="1" id="KW-0472">Membrane</keyword>
<feature type="transmembrane region" description="Helical" evidence="1">
    <location>
        <begin position="87"/>
        <end position="107"/>
    </location>
</feature>
<feature type="transmembrane region" description="Helical" evidence="1">
    <location>
        <begin position="48"/>
        <end position="66"/>
    </location>
</feature>
<dbReference type="KEGG" id="carl:PXC00_13940"/>
<accession>A0AA97DAF5</accession>
<reference evidence="2 3" key="1">
    <citation type="submission" date="2024-06" db="EMBL/GenBank/DDBJ databases">
        <title>Caproicibacterium argilliputei sp. nov, a novel caproic acid producing anaerobic bacterium isolated from pit mud.</title>
        <authorList>
            <person name="Xia S."/>
        </authorList>
    </citation>
    <scope>NUCLEOTIDE SEQUENCE [LARGE SCALE GENOMIC DNA]</scope>
    <source>
        <strain evidence="2 3">ZCY20-5</strain>
    </source>
</reference>
<organism evidence="2 3">
    <name type="scientific">Caproicibacterium argilliputei</name>
    <dbReference type="NCBI Taxonomy" id="3030016"/>
    <lineage>
        <taxon>Bacteria</taxon>
        <taxon>Bacillati</taxon>
        <taxon>Bacillota</taxon>
        <taxon>Clostridia</taxon>
        <taxon>Eubacteriales</taxon>
        <taxon>Oscillospiraceae</taxon>
        <taxon>Caproicibacterium</taxon>
    </lineage>
</organism>
<keyword evidence="3" id="KW-1185">Reference proteome</keyword>
<dbReference type="Proteomes" id="UP001300604">
    <property type="component" value="Chromosome"/>
</dbReference>
<dbReference type="RefSeq" id="WP_275846607.1">
    <property type="nucleotide sequence ID" value="NZ_CP135996.1"/>
</dbReference>
<dbReference type="AlphaFoldDB" id="A0AA97DAF5"/>
<dbReference type="EMBL" id="CP135996">
    <property type="protein sequence ID" value="WOC32264.1"/>
    <property type="molecule type" value="Genomic_DNA"/>
</dbReference>
<evidence type="ECO:0000313" key="3">
    <source>
        <dbReference type="Proteomes" id="UP001300604"/>
    </source>
</evidence>
<evidence type="ECO:0000256" key="1">
    <source>
        <dbReference type="SAM" id="Phobius"/>
    </source>
</evidence>
<protein>
    <submittedName>
        <fullName evidence="2">Uncharacterized protein</fullName>
    </submittedName>
</protein>
<sequence>MFDIPLYYLVIRSGQVFVDSTSLGSITEWLWYIMHVDLSSYPTGTVKIVHTILIWWAMVILSLVAERVLLMQAVRKDVRGRFPQHQLLWTILTAAFGLLSVAGYAVVSHTVYARKVVCADCGAVSYHTQKFEKVSGMWQVAFLLVLLLFIFAYNYANSLSTMRSA</sequence>
<feature type="transmembrane region" description="Helical" evidence="1">
    <location>
        <begin position="136"/>
        <end position="156"/>
    </location>
</feature>
<reference evidence="3" key="2">
    <citation type="submission" date="2024-06" db="EMBL/GenBank/DDBJ databases">
        <title>Caproicibacterium argilliputei sp. nov, a novel caproic acid producing anaerobic bacterium isolated from pit mud.</title>
        <authorList>
            <person name="Zeng C."/>
        </authorList>
    </citation>
    <scope>NUCLEOTIDE SEQUENCE [LARGE SCALE GENOMIC DNA]</scope>
    <source>
        <strain evidence="3">ZCY20-5</strain>
    </source>
</reference>
<proteinExistence type="predicted"/>
<evidence type="ECO:0000313" key="2">
    <source>
        <dbReference type="EMBL" id="WOC32264.1"/>
    </source>
</evidence>
<reference evidence="3" key="3">
    <citation type="submission" date="2024-06" db="EMBL/GenBank/DDBJ databases">
        <authorList>
            <person name="Zeng C."/>
        </authorList>
    </citation>
    <scope>NUCLEOTIDE SEQUENCE [LARGE SCALE GENOMIC DNA]</scope>
    <source>
        <strain evidence="3">ZCY20-5</strain>
    </source>
</reference>
<keyword evidence="1" id="KW-0812">Transmembrane</keyword>
<keyword evidence="1" id="KW-1133">Transmembrane helix</keyword>
<name>A0AA97DAF5_9FIRM</name>
<gene>
    <name evidence="2" type="ORF">PXC00_13940</name>
</gene>